<keyword evidence="2" id="KW-1185">Reference proteome</keyword>
<evidence type="ECO:0000313" key="2">
    <source>
        <dbReference type="Proteomes" id="UP000741013"/>
    </source>
</evidence>
<protein>
    <submittedName>
        <fullName evidence="1">Uncharacterized protein</fullName>
    </submittedName>
</protein>
<reference evidence="1 2" key="1">
    <citation type="submission" date="2021-03" db="EMBL/GenBank/DDBJ databases">
        <title>Sequencing the genomes of 1000 actinobacteria strains.</title>
        <authorList>
            <person name="Klenk H.-P."/>
        </authorList>
    </citation>
    <scope>NUCLEOTIDE SEQUENCE [LARGE SCALE GENOMIC DNA]</scope>
    <source>
        <strain evidence="1 2">DSM 45510</strain>
    </source>
</reference>
<evidence type="ECO:0000313" key="1">
    <source>
        <dbReference type="EMBL" id="MBP2179856.1"/>
    </source>
</evidence>
<accession>A0ABS4PKC0</accession>
<proteinExistence type="predicted"/>
<name>A0ABS4PKC0_9PSEU</name>
<gene>
    <name evidence="1" type="ORF">JOM49_001382</name>
</gene>
<comment type="caution">
    <text evidence="1">The sequence shown here is derived from an EMBL/GenBank/DDBJ whole genome shotgun (WGS) entry which is preliminary data.</text>
</comment>
<organism evidence="1 2">
    <name type="scientific">Amycolatopsis magusensis</name>
    <dbReference type="NCBI Taxonomy" id="882444"/>
    <lineage>
        <taxon>Bacteria</taxon>
        <taxon>Bacillati</taxon>
        <taxon>Actinomycetota</taxon>
        <taxon>Actinomycetes</taxon>
        <taxon>Pseudonocardiales</taxon>
        <taxon>Pseudonocardiaceae</taxon>
        <taxon>Amycolatopsis</taxon>
    </lineage>
</organism>
<dbReference type="Proteomes" id="UP000741013">
    <property type="component" value="Unassembled WGS sequence"/>
</dbReference>
<sequence>MIAGLALLVLGLGVTLLVLASGALRYEQPSMRARKSPAERKFDGALIPQPRRG</sequence>
<dbReference type="EMBL" id="JAGGMS010000001">
    <property type="protein sequence ID" value="MBP2179856.1"/>
    <property type="molecule type" value="Genomic_DNA"/>
</dbReference>